<evidence type="ECO:0000256" key="1">
    <source>
        <dbReference type="SAM" id="Coils"/>
    </source>
</evidence>
<name>A0A369LMD2_9ACTN</name>
<evidence type="ECO:0000313" key="3">
    <source>
        <dbReference type="EMBL" id="RDB60334.1"/>
    </source>
</evidence>
<reference evidence="3 4" key="1">
    <citation type="journal article" date="2018" name="Elife">
        <title>Discovery and characterization of a prevalent human gut bacterial enzyme sufficient for the inactivation of a family of plant toxins.</title>
        <authorList>
            <person name="Koppel N."/>
            <person name="Bisanz J.E."/>
            <person name="Pandelia M.E."/>
            <person name="Turnbaugh P.J."/>
            <person name="Balskus E.P."/>
        </authorList>
    </citation>
    <scope>NUCLEOTIDE SEQUENCE [LARGE SCALE GENOMIC DNA]</scope>
    <source>
        <strain evidence="3 4">OB21 GAM31</strain>
    </source>
</reference>
<dbReference type="Pfam" id="PF24481">
    <property type="entry name" value="CT398_CC"/>
    <property type="match status" value="1"/>
</dbReference>
<feature type="coiled-coil region" evidence="1">
    <location>
        <begin position="103"/>
        <end position="140"/>
    </location>
</feature>
<feature type="domain" description="CT398-like coiled coil hairpin" evidence="2">
    <location>
        <begin position="14"/>
        <end position="194"/>
    </location>
</feature>
<dbReference type="InterPro" id="IPR056003">
    <property type="entry name" value="CT398_CC_hairpin"/>
</dbReference>
<dbReference type="EMBL" id="PPTO01000003">
    <property type="protein sequence ID" value="RDB60334.1"/>
    <property type="molecule type" value="Genomic_DNA"/>
</dbReference>
<keyword evidence="1" id="KW-0175">Coiled coil</keyword>
<evidence type="ECO:0000313" key="4">
    <source>
        <dbReference type="Proteomes" id="UP000253975"/>
    </source>
</evidence>
<accession>A0A369LMD2</accession>
<protein>
    <recommendedName>
        <fullName evidence="2">CT398-like coiled coil hairpin domain-containing protein</fullName>
    </recommendedName>
</protein>
<dbReference type="RefSeq" id="WP_114615070.1">
    <property type="nucleotide sequence ID" value="NZ_PPTO01000003.1"/>
</dbReference>
<evidence type="ECO:0000259" key="2">
    <source>
        <dbReference type="Pfam" id="PF24481"/>
    </source>
</evidence>
<gene>
    <name evidence="3" type="ORF">C1881_03100</name>
</gene>
<dbReference type="AlphaFoldDB" id="A0A369LMD2"/>
<comment type="caution">
    <text evidence="3">The sequence shown here is derived from an EMBL/GenBank/DDBJ whole genome shotgun (WGS) entry which is preliminary data.</text>
</comment>
<proteinExistence type="predicted"/>
<dbReference type="Proteomes" id="UP000253975">
    <property type="component" value="Unassembled WGS sequence"/>
</dbReference>
<dbReference type="Gene3D" id="1.10.287.1490">
    <property type="match status" value="1"/>
</dbReference>
<organism evidence="3 4">
    <name type="scientific">Slackia isoflavoniconvertens</name>
    <dbReference type="NCBI Taxonomy" id="572010"/>
    <lineage>
        <taxon>Bacteria</taxon>
        <taxon>Bacillati</taxon>
        <taxon>Actinomycetota</taxon>
        <taxon>Coriobacteriia</taxon>
        <taxon>Eggerthellales</taxon>
        <taxon>Eggerthellaceae</taxon>
        <taxon>Slackia</taxon>
    </lineage>
</organism>
<sequence>MQVTQEQIAALLKLQAIDSECARLNKQLDELPQKMAILDVRHKKAALAEKRRTIVGMHKDTQTQLAHAEGEDADLARKSKVAQDLIDTAGGDYRSITLHSKELSGYQKRRDTLVDEIAGYKEKLAQMEKLEGEIDTIEASLCAKEEKLIAEYRAKGGEILARVNQFKPERDRMVAFVNDQKLLATYERIAKAKGGVALSALNENACTVCRTTFDHSRVLGLRAESPLSVCPSCGRLMVVDKKYRG</sequence>